<feature type="non-terminal residue" evidence="1">
    <location>
        <position position="1"/>
    </location>
</feature>
<organism evidence="1">
    <name type="scientific">marine sediment metagenome</name>
    <dbReference type="NCBI Taxonomy" id="412755"/>
    <lineage>
        <taxon>unclassified sequences</taxon>
        <taxon>metagenomes</taxon>
        <taxon>ecological metagenomes</taxon>
    </lineage>
</organism>
<dbReference type="AlphaFoldDB" id="A0A0F9GND4"/>
<comment type="caution">
    <text evidence="1">The sequence shown here is derived from an EMBL/GenBank/DDBJ whole genome shotgun (WGS) entry which is preliminary data.</text>
</comment>
<protein>
    <submittedName>
        <fullName evidence="1">Uncharacterized protein</fullName>
    </submittedName>
</protein>
<name>A0A0F9GND4_9ZZZZ</name>
<sequence>HKKCIYCGTEISEESVVDFCAICGKGVWGEKMFNAIIQNMEEARKKGDLDFTNVEKTPGDFPAY</sequence>
<accession>A0A0F9GND4</accession>
<evidence type="ECO:0000313" key="1">
    <source>
        <dbReference type="EMBL" id="KKL64657.1"/>
    </source>
</evidence>
<gene>
    <name evidence="1" type="ORF">LCGC14_2162840</name>
</gene>
<reference evidence="1" key="1">
    <citation type="journal article" date="2015" name="Nature">
        <title>Complex archaea that bridge the gap between prokaryotes and eukaryotes.</title>
        <authorList>
            <person name="Spang A."/>
            <person name="Saw J.H."/>
            <person name="Jorgensen S.L."/>
            <person name="Zaremba-Niedzwiedzka K."/>
            <person name="Martijn J."/>
            <person name="Lind A.E."/>
            <person name="van Eijk R."/>
            <person name="Schleper C."/>
            <person name="Guy L."/>
            <person name="Ettema T.J."/>
        </authorList>
    </citation>
    <scope>NUCLEOTIDE SEQUENCE</scope>
</reference>
<proteinExistence type="predicted"/>
<dbReference type="EMBL" id="LAZR01027776">
    <property type="protein sequence ID" value="KKL64657.1"/>
    <property type="molecule type" value="Genomic_DNA"/>
</dbReference>